<comment type="catalytic activity">
    <reaction evidence="7 8">
        <text>DNA(n) + a 2'-deoxyribonucleoside 5'-triphosphate = DNA(n+1) + diphosphate</text>
        <dbReference type="Rhea" id="RHEA:22508"/>
        <dbReference type="Rhea" id="RHEA-COMP:17339"/>
        <dbReference type="Rhea" id="RHEA-COMP:17340"/>
        <dbReference type="ChEBI" id="CHEBI:33019"/>
        <dbReference type="ChEBI" id="CHEBI:61560"/>
        <dbReference type="ChEBI" id="CHEBI:173112"/>
        <dbReference type="EC" id="2.7.7.7"/>
    </reaction>
</comment>
<dbReference type="InterPro" id="IPR027417">
    <property type="entry name" value="P-loop_NTPase"/>
</dbReference>
<dbReference type="InterPro" id="IPR050238">
    <property type="entry name" value="DNA_Rep/Repair_Clamp_Loader"/>
</dbReference>
<reference evidence="10" key="2">
    <citation type="journal article" date="2012" name="Environ. Microbiol.">
        <title>Genomic content of uncultured Bacteroidetes from contrasting oceanic provinces in the North Atlantic Ocean.</title>
        <authorList>
            <person name="Gomez-Pereira P.R."/>
            <person name="Schuler M."/>
            <person name="Fuchs B.M."/>
            <person name="Bennke C."/>
            <person name="Teeling H."/>
            <person name="Waldmann J."/>
            <person name="Richter M."/>
            <person name="Barbe V."/>
            <person name="Bataille E."/>
            <person name="Glockner F.O."/>
            <person name="Amann R."/>
        </authorList>
    </citation>
    <scope>NUCLEOTIDE SEQUENCE</scope>
</reference>
<keyword evidence="6 8" id="KW-0239">DNA-directed DNA polymerase</keyword>
<keyword evidence="8" id="KW-0548">Nucleotidyltransferase</keyword>
<feature type="domain" description="AAA+ ATPase" evidence="9">
    <location>
        <begin position="34"/>
        <end position="164"/>
    </location>
</feature>
<dbReference type="SUPFAM" id="SSF52540">
    <property type="entry name" value="P-loop containing nucleoside triphosphate hydrolases"/>
    <property type="match status" value="1"/>
</dbReference>
<evidence type="ECO:0000256" key="3">
    <source>
        <dbReference type="ARBA" id="ARBA00022741"/>
    </source>
</evidence>
<evidence type="ECO:0000259" key="9">
    <source>
        <dbReference type="SMART" id="SM00382"/>
    </source>
</evidence>
<evidence type="ECO:0000256" key="4">
    <source>
        <dbReference type="ARBA" id="ARBA00022833"/>
    </source>
</evidence>
<dbReference type="PANTHER" id="PTHR11669">
    <property type="entry name" value="REPLICATION FACTOR C / DNA POLYMERASE III GAMMA-TAU SUBUNIT"/>
    <property type="match status" value="1"/>
</dbReference>
<evidence type="ECO:0000256" key="2">
    <source>
        <dbReference type="ARBA" id="ARBA00022723"/>
    </source>
</evidence>
<dbReference type="PRINTS" id="PR00300">
    <property type="entry name" value="CLPPROTEASEA"/>
</dbReference>
<dbReference type="InterPro" id="IPR012763">
    <property type="entry name" value="DNA_pol_III_sug/sutau_N"/>
</dbReference>
<keyword evidence="2" id="KW-0479">Metal-binding</keyword>
<dbReference type="EMBL" id="FQ032825">
    <property type="protein sequence ID" value="CBL87501.1"/>
    <property type="molecule type" value="Genomic_DNA"/>
</dbReference>
<dbReference type="Gene3D" id="3.40.50.300">
    <property type="entry name" value="P-loop containing nucleotide triphosphate hydrolases"/>
    <property type="match status" value="1"/>
</dbReference>
<keyword evidence="8" id="KW-0808">Transferase</keyword>
<keyword evidence="4" id="KW-0862">Zinc</keyword>
<keyword evidence="5 8" id="KW-0067">ATP-binding</keyword>
<keyword evidence="8" id="KW-0235">DNA replication</keyword>
<keyword evidence="3 8" id="KW-0547">Nucleotide-binding</keyword>
<dbReference type="Gene3D" id="1.20.272.10">
    <property type="match status" value="1"/>
</dbReference>
<comment type="similarity">
    <text evidence="1 8">Belongs to the DnaX/STICHEL family.</text>
</comment>
<gene>
    <name evidence="8" type="primary">dnaX</name>
    <name evidence="10" type="ORF">S18_870_0024</name>
</gene>
<comment type="subunit">
    <text evidence="8">DNA polymerase III contains a core (composed of alpha, epsilon and theta chains) that associates with a tau subunit. This core dimerizes to form the POLIII' complex. PolIII' associates with the gamma complex (composed of gamma, delta, delta', psi and chi chains) and with the beta chain to form the complete DNA polymerase III complex.</text>
</comment>
<dbReference type="InterPro" id="IPR045085">
    <property type="entry name" value="HLD_clamp_pol_III_gamma_tau"/>
</dbReference>
<evidence type="ECO:0000256" key="8">
    <source>
        <dbReference type="RuleBase" id="RU364063"/>
    </source>
</evidence>
<dbReference type="NCBIfam" id="TIGR02397">
    <property type="entry name" value="dnaX_nterm"/>
    <property type="match status" value="1"/>
</dbReference>
<dbReference type="CDD" id="cd00009">
    <property type="entry name" value="AAA"/>
    <property type="match status" value="1"/>
</dbReference>
<dbReference type="Gene3D" id="1.10.8.60">
    <property type="match status" value="1"/>
</dbReference>
<dbReference type="GO" id="GO:0005524">
    <property type="term" value="F:ATP binding"/>
    <property type="evidence" value="ECO:0007669"/>
    <property type="project" value="UniProtKB-KW"/>
</dbReference>
<organism evidence="10">
    <name type="scientific">uncultured Flavobacteriia bacterium</name>
    <dbReference type="NCBI Taxonomy" id="212695"/>
    <lineage>
        <taxon>Bacteria</taxon>
        <taxon>Pseudomonadati</taxon>
        <taxon>Bacteroidota</taxon>
        <taxon>Flavobacteriia</taxon>
        <taxon>environmental samples</taxon>
    </lineage>
</organism>
<comment type="function">
    <text evidence="8">DNA polymerase III is a complex, multichain enzyme responsible for most of the replicative synthesis in bacteria. This DNA polymerase also exhibits 3' to 5' exonuclease activity.</text>
</comment>
<proteinExistence type="inferred from homology"/>
<dbReference type="SUPFAM" id="SSF48019">
    <property type="entry name" value="post-AAA+ oligomerization domain-like"/>
    <property type="match status" value="1"/>
</dbReference>
<sequence length="544" mass="62816">MVTARKYRPNKFSEVFGQDSITKALEKSISNQMLSQAYLFCGPRGVGKTTCARIFAKEINNRDNSSKNQDYTYNIFELDAASNNSVEDIRSLTDQVRIPPQNGAFKVYIIDEVHMLSQSAFNAFLKTLEEPPSHAKFILATTEKHKIIPTILSRCQTFDFKRISIESITEKLVEISKIEQITYENEALRTIAKKSDGSMRDAMFMFDQLVTVTDKNLSLSEVNIHLNVIDINSFFEMVDFMKNHQIENLIKKFDQILDSGYELRQFILSLAQHFRDLLMSKDSKNENFIEYSSDIINKYSNQSKNMSYKTLVECLDECNKADINYNISSNKKILIELSIYKINQLISSESDNKLTQVGKNIEKDEAIHEKITEHERTLDPVVSSVNKSDSLDQAKSRTLSINALSEKEDIKNQKNSPSSNEVILSQEILQSKWSEFIIKLEEDKDTNLMIALSNFTPKLKDNHDIEIYVSNTSQKEIAISRLNFIKTYLSKKLNNDNIQINFEVSELDEKNKKPYTNSEKFKEMVNQNPNLEELRSKFDLDYDY</sequence>
<dbReference type="InterPro" id="IPR001270">
    <property type="entry name" value="ClpA/B"/>
</dbReference>
<dbReference type="AlphaFoldDB" id="F4MMY8"/>
<evidence type="ECO:0000256" key="1">
    <source>
        <dbReference type="ARBA" id="ARBA00006360"/>
    </source>
</evidence>
<dbReference type="CDD" id="cd18137">
    <property type="entry name" value="HLD_clamp_pol_III_gamma_tau"/>
    <property type="match status" value="1"/>
</dbReference>
<dbReference type="SMART" id="SM00382">
    <property type="entry name" value="AAA"/>
    <property type="match status" value="1"/>
</dbReference>
<dbReference type="PANTHER" id="PTHR11669:SF0">
    <property type="entry name" value="PROTEIN STICHEL-LIKE 2"/>
    <property type="match status" value="1"/>
</dbReference>
<dbReference type="GO" id="GO:0003677">
    <property type="term" value="F:DNA binding"/>
    <property type="evidence" value="ECO:0007669"/>
    <property type="project" value="InterPro"/>
</dbReference>
<dbReference type="InterPro" id="IPR003593">
    <property type="entry name" value="AAA+_ATPase"/>
</dbReference>
<evidence type="ECO:0000256" key="7">
    <source>
        <dbReference type="ARBA" id="ARBA00049244"/>
    </source>
</evidence>
<dbReference type="InterPro" id="IPR008921">
    <property type="entry name" value="DNA_pol3_clamp-load_cplx_C"/>
</dbReference>
<name>F4MMY8_9BACT</name>
<dbReference type="Pfam" id="PF22608">
    <property type="entry name" value="DNAX_ATPase_lid"/>
    <property type="match status" value="1"/>
</dbReference>
<dbReference type="GO" id="GO:0003887">
    <property type="term" value="F:DNA-directed DNA polymerase activity"/>
    <property type="evidence" value="ECO:0007669"/>
    <property type="project" value="UniProtKB-KW"/>
</dbReference>
<dbReference type="GO" id="GO:0009360">
    <property type="term" value="C:DNA polymerase III complex"/>
    <property type="evidence" value="ECO:0007669"/>
    <property type="project" value="InterPro"/>
</dbReference>
<accession>F4MMY8</accession>
<dbReference type="GO" id="GO:0046872">
    <property type="term" value="F:metal ion binding"/>
    <property type="evidence" value="ECO:0007669"/>
    <property type="project" value="UniProtKB-KW"/>
</dbReference>
<protein>
    <recommendedName>
        <fullName evidence="8">DNA polymerase III subunit gamma/tau</fullName>
        <ecNumber evidence="8">2.7.7.7</ecNumber>
    </recommendedName>
</protein>
<reference evidence="10" key="1">
    <citation type="submission" date="2010-05" db="EMBL/GenBank/DDBJ databases">
        <authorList>
            <person name="Genoscope - CEA"/>
        </authorList>
    </citation>
    <scope>NUCLEOTIDE SEQUENCE</scope>
</reference>
<dbReference type="EC" id="2.7.7.7" evidence="8"/>
<dbReference type="GO" id="GO:0006261">
    <property type="term" value="P:DNA-templated DNA replication"/>
    <property type="evidence" value="ECO:0007669"/>
    <property type="project" value="TreeGrafter"/>
</dbReference>
<evidence type="ECO:0000313" key="10">
    <source>
        <dbReference type="EMBL" id="CBL87501.1"/>
    </source>
</evidence>
<evidence type="ECO:0000256" key="5">
    <source>
        <dbReference type="ARBA" id="ARBA00022840"/>
    </source>
</evidence>
<evidence type="ECO:0000256" key="6">
    <source>
        <dbReference type="ARBA" id="ARBA00022932"/>
    </source>
</evidence>
<dbReference type="Pfam" id="PF13177">
    <property type="entry name" value="DNA_pol3_delta2"/>
    <property type="match status" value="1"/>
</dbReference>